<dbReference type="GO" id="GO:0004637">
    <property type="term" value="F:phosphoribosylamine-glycine ligase activity"/>
    <property type="evidence" value="ECO:0007669"/>
    <property type="project" value="UniProtKB-UniRule"/>
</dbReference>
<evidence type="ECO:0000256" key="4">
    <source>
        <dbReference type="ARBA" id="ARBA00013255"/>
    </source>
</evidence>
<dbReference type="SUPFAM" id="SSF52440">
    <property type="entry name" value="PreATP-grasp domain"/>
    <property type="match status" value="1"/>
</dbReference>
<evidence type="ECO:0000256" key="11">
    <source>
        <dbReference type="ARBA" id="ARBA00042864"/>
    </source>
</evidence>
<dbReference type="NCBIfam" id="TIGR00877">
    <property type="entry name" value="purD"/>
    <property type="match status" value="1"/>
</dbReference>
<evidence type="ECO:0000256" key="9">
    <source>
        <dbReference type="ARBA" id="ARBA00038345"/>
    </source>
</evidence>
<comment type="pathway">
    <text evidence="3 12">Purine metabolism; IMP biosynthesis via de novo pathway; N(1)-(5-phospho-D-ribosyl)glycinamide from 5-phospho-alpha-D-ribose 1-diphosphate: step 2/2.</text>
</comment>
<evidence type="ECO:0000256" key="5">
    <source>
        <dbReference type="ARBA" id="ARBA00022598"/>
    </source>
</evidence>
<comment type="cofactor">
    <cofactor evidence="1">
        <name>Mn(2+)</name>
        <dbReference type="ChEBI" id="CHEBI:29035"/>
    </cofactor>
</comment>
<dbReference type="InterPro" id="IPR016185">
    <property type="entry name" value="PreATP-grasp_dom_sf"/>
</dbReference>
<dbReference type="AlphaFoldDB" id="A0A377JMY6"/>
<dbReference type="InterPro" id="IPR020562">
    <property type="entry name" value="PRibGlycinamide_synth_N"/>
</dbReference>
<dbReference type="Gene3D" id="3.30.1490.20">
    <property type="entry name" value="ATP-grasp fold, A domain"/>
    <property type="match status" value="1"/>
</dbReference>
<feature type="domain" description="ATP-grasp" evidence="14">
    <location>
        <begin position="107"/>
        <end position="317"/>
    </location>
</feature>
<dbReference type="PANTHER" id="PTHR43472">
    <property type="entry name" value="PHOSPHORIBOSYLAMINE--GLYCINE LIGASE"/>
    <property type="match status" value="1"/>
</dbReference>
<evidence type="ECO:0000256" key="6">
    <source>
        <dbReference type="ARBA" id="ARBA00022741"/>
    </source>
</evidence>
<dbReference type="SMART" id="SM01210">
    <property type="entry name" value="GARS_C"/>
    <property type="match status" value="1"/>
</dbReference>
<evidence type="ECO:0000313" key="15">
    <source>
        <dbReference type="EMBL" id="STP08923.1"/>
    </source>
</evidence>
<gene>
    <name evidence="12 15" type="primary">purD</name>
    <name evidence="15" type="ORF">NCTC12221_00348</name>
</gene>
<keyword evidence="5 12" id="KW-0436">Ligase</keyword>
<comment type="similarity">
    <text evidence="9 12">Belongs to the GARS family.</text>
</comment>
<dbReference type="InterPro" id="IPR037123">
    <property type="entry name" value="PRibGlycinamide_synth_C_sf"/>
</dbReference>
<comment type="catalytic activity">
    <reaction evidence="12">
        <text>5-phospho-beta-D-ribosylamine + glycine + ATP = N(1)-(5-phospho-beta-D-ribosyl)glycinamide + ADP + phosphate + H(+)</text>
        <dbReference type="Rhea" id="RHEA:17453"/>
        <dbReference type="ChEBI" id="CHEBI:15378"/>
        <dbReference type="ChEBI" id="CHEBI:30616"/>
        <dbReference type="ChEBI" id="CHEBI:43474"/>
        <dbReference type="ChEBI" id="CHEBI:57305"/>
        <dbReference type="ChEBI" id="CHEBI:58681"/>
        <dbReference type="ChEBI" id="CHEBI:143788"/>
        <dbReference type="ChEBI" id="CHEBI:456216"/>
        <dbReference type="EC" id="6.3.4.13"/>
    </reaction>
</comment>
<dbReference type="GO" id="GO:0046872">
    <property type="term" value="F:metal ion binding"/>
    <property type="evidence" value="ECO:0007669"/>
    <property type="project" value="InterPro"/>
</dbReference>
<comment type="cofactor">
    <cofactor evidence="2">
        <name>Mg(2+)</name>
        <dbReference type="ChEBI" id="CHEBI:18420"/>
    </cofactor>
</comment>
<dbReference type="EC" id="6.3.4.13" evidence="4 12"/>
<dbReference type="PROSITE" id="PS00184">
    <property type="entry name" value="GARS"/>
    <property type="match status" value="1"/>
</dbReference>
<evidence type="ECO:0000256" key="8">
    <source>
        <dbReference type="ARBA" id="ARBA00022840"/>
    </source>
</evidence>
<dbReference type="InterPro" id="IPR020561">
    <property type="entry name" value="PRibGlycinamid_synth_ATP-grasp"/>
</dbReference>
<dbReference type="InterPro" id="IPR013815">
    <property type="entry name" value="ATP_grasp_subdomain_1"/>
</dbReference>
<evidence type="ECO:0000256" key="10">
    <source>
        <dbReference type="ARBA" id="ARBA00042242"/>
    </source>
</evidence>
<keyword evidence="6 13" id="KW-0547">Nucleotide-binding</keyword>
<dbReference type="EMBL" id="UGHZ01000001">
    <property type="protein sequence ID" value="STP08923.1"/>
    <property type="molecule type" value="Genomic_DNA"/>
</dbReference>
<protein>
    <recommendedName>
        <fullName evidence="4 12">Phosphoribosylamine--glycine ligase</fullName>
        <ecNumber evidence="4 12">6.3.4.13</ecNumber>
    </recommendedName>
    <alternativeName>
        <fullName evidence="12">GARS</fullName>
    </alternativeName>
    <alternativeName>
        <fullName evidence="10 12">Glycinamide ribonucleotide synthetase</fullName>
    </alternativeName>
    <alternativeName>
        <fullName evidence="11 12">Phosphoribosylglycinamide synthetase</fullName>
    </alternativeName>
</protein>
<dbReference type="PROSITE" id="PS50975">
    <property type="entry name" value="ATP_GRASP"/>
    <property type="match status" value="1"/>
</dbReference>
<dbReference type="UniPathway" id="UPA00074">
    <property type="reaction ID" value="UER00125"/>
</dbReference>
<dbReference type="RefSeq" id="WP_115025724.1">
    <property type="nucleotide sequence ID" value="NZ_UGHZ01000001.1"/>
</dbReference>
<keyword evidence="7 12" id="KW-0658">Purine biosynthesis</keyword>
<keyword evidence="8 13" id="KW-0067">ATP-binding</keyword>
<dbReference type="SUPFAM" id="SSF51246">
    <property type="entry name" value="Rudiment single hybrid motif"/>
    <property type="match status" value="1"/>
</dbReference>
<name>A0A377JMY6_9HELI</name>
<dbReference type="GO" id="GO:0006189">
    <property type="term" value="P:'de novo' IMP biosynthetic process"/>
    <property type="evidence" value="ECO:0007669"/>
    <property type="project" value="UniProtKB-UniRule"/>
</dbReference>
<dbReference type="InterPro" id="IPR000115">
    <property type="entry name" value="PRibGlycinamide_synth"/>
</dbReference>
<dbReference type="GO" id="GO:0009113">
    <property type="term" value="P:purine nucleobase biosynthetic process"/>
    <property type="evidence" value="ECO:0007669"/>
    <property type="project" value="InterPro"/>
</dbReference>
<dbReference type="InterPro" id="IPR011761">
    <property type="entry name" value="ATP-grasp"/>
</dbReference>
<sequence length="426" mass="46215">MRENILIIGNGGREYAMGLVLKDDRRVDRLYFAPGNGGTHTLGTNISVTKHTDILESIQKHNITLVIIGPEAPLSEGLSDFLTAHNVRVFGPSLAASRLESSKAYMKDLVSQAGIKTAKYMQSNDVNALSEFIHTLTPPIVVKADGLCAGKGVIIAQSHSEAIAHTKEMLSGEAFGDAGMRVVIEEFLDGYELSVFAISDGKDFIMLPACQDHKRLLSGDNGPNTGGMGAYTPTPLCDESLLEKIKKDIIAPTLDIMRKQGSPFVGVLFGGIMVCQRDNELTPYLLEFNVRFGDPECEVLMPLLETPLLDIVTHAIEGTIAELECKMIEKYAVAVVASSKDYPYKSSPAVPIAVKDFDKNLGHIVYAGVSKAESSEILASGGRVLLAVGLAESLEKARDNAYEIMKHISFKGMHFRDDIAFRALGR</sequence>
<dbReference type="SUPFAM" id="SSF56059">
    <property type="entry name" value="Glutathione synthetase ATP-binding domain-like"/>
    <property type="match status" value="1"/>
</dbReference>
<dbReference type="GO" id="GO:0005524">
    <property type="term" value="F:ATP binding"/>
    <property type="evidence" value="ECO:0007669"/>
    <property type="project" value="UniProtKB-UniRule"/>
</dbReference>
<evidence type="ECO:0000256" key="2">
    <source>
        <dbReference type="ARBA" id="ARBA00001946"/>
    </source>
</evidence>
<evidence type="ECO:0000259" key="14">
    <source>
        <dbReference type="PROSITE" id="PS50975"/>
    </source>
</evidence>
<dbReference type="PANTHER" id="PTHR43472:SF1">
    <property type="entry name" value="PHOSPHORIBOSYLAMINE--GLYCINE LIGASE, CHLOROPLASTIC"/>
    <property type="match status" value="1"/>
</dbReference>
<evidence type="ECO:0000313" key="16">
    <source>
        <dbReference type="Proteomes" id="UP000255335"/>
    </source>
</evidence>
<dbReference type="HAMAP" id="MF_00138">
    <property type="entry name" value="GARS"/>
    <property type="match status" value="1"/>
</dbReference>
<evidence type="ECO:0000256" key="13">
    <source>
        <dbReference type="PROSITE-ProRule" id="PRU00409"/>
    </source>
</evidence>
<evidence type="ECO:0000256" key="3">
    <source>
        <dbReference type="ARBA" id="ARBA00005174"/>
    </source>
</evidence>
<dbReference type="Gene3D" id="3.30.470.20">
    <property type="entry name" value="ATP-grasp fold, B domain"/>
    <property type="match status" value="1"/>
</dbReference>
<proteinExistence type="inferred from homology"/>
<organism evidence="15 16">
    <name type="scientific">Helicobacter cinaedi</name>
    <dbReference type="NCBI Taxonomy" id="213"/>
    <lineage>
        <taxon>Bacteria</taxon>
        <taxon>Pseudomonadati</taxon>
        <taxon>Campylobacterota</taxon>
        <taxon>Epsilonproteobacteria</taxon>
        <taxon>Campylobacterales</taxon>
        <taxon>Helicobacteraceae</taxon>
        <taxon>Helicobacter</taxon>
    </lineage>
</organism>
<dbReference type="Pfam" id="PF01071">
    <property type="entry name" value="GARS_A"/>
    <property type="match status" value="1"/>
</dbReference>
<dbReference type="Pfam" id="PF02844">
    <property type="entry name" value="GARS_N"/>
    <property type="match status" value="1"/>
</dbReference>
<evidence type="ECO:0000256" key="12">
    <source>
        <dbReference type="HAMAP-Rule" id="MF_00138"/>
    </source>
</evidence>
<dbReference type="Proteomes" id="UP000255335">
    <property type="component" value="Unassembled WGS sequence"/>
</dbReference>
<dbReference type="Pfam" id="PF02843">
    <property type="entry name" value="GARS_C"/>
    <property type="match status" value="1"/>
</dbReference>
<accession>A0A377JMY6</accession>
<dbReference type="SMART" id="SM01209">
    <property type="entry name" value="GARS_A"/>
    <property type="match status" value="1"/>
</dbReference>
<dbReference type="InterPro" id="IPR020560">
    <property type="entry name" value="PRibGlycinamide_synth_C-dom"/>
</dbReference>
<reference evidence="15 16" key="1">
    <citation type="submission" date="2018-06" db="EMBL/GenBank/DDBJ databases">
        <authorList>
            <consortium name="Pathogen Informatics"/>
            <person name="Doyle S."/>
        </authorList>
    </citation>
    <scope>NUCLEOTIDE SEQUENCE [LARGE SCALE GENOMIC DNA]</scope>
    <source>
        <strain evidence="15 16">NCTC12221</strain>
    </source>
</reference>
<dbReference type="Gene3D" id="3.90.600.10">
    <property type="entry name" value="Phosphoribosylglycinamide synthetase, C-terminal domain"/>
    <property type="match status" value="1"/>
</dbReference>
<dbReference type="InterPro" id="IPR020559">
    <property type="entry name" value="PRibGlycinamide_synth_CS"/>
</dbReference>
<evidence type="ECO:0000256" key="7">
    <source>
        <dbReference type="ARBA" id="ARBA00022755"/>
    </source>
</evidence>
<evidence type="ECO:0000256" key="1">
    <source>
        <dbReference type="ARBA" id="ARBA00001936"/>
    </source>
</evidence>
<dbReference type="Gene3D" id="3.40.50.20">
    <property type="match status" value="1"/>
</dbReference>
<dbReference type="InterPro" id="IPR011054">
    <property type="entry name" value="Rudment_hybrid_motif"/>
</dbReference>